<evidence type="ECO:0000259" key="13">
    <source>
        <dbReference type="SMART" id="SM00840"/>
    </source>
</evidence>
<feature type="binding site" evidence="12">
    <location>
        <position position="282"/>
    </location>
    <ligand>
        <name>ATP</name>
        <dbReference type="ChEBI" id="CHEBI:30616"/>
    </ligand>
</feature>
<evidence type="ECO:0000256" key="10">
    <source>
        <dbReference type="ARBA" id="ARBA00022917"/>
    </source>
</evidence>
<dbReference type="InterPro" id="IPR015803">
    <property type="entry name" value="Cys-tRNA-ligase"/>
</dbReference>
<dbReference type="Pfam" id="PF01406">
    <property type="entry name" value="tRNA-synt_1e"/>
    <property type="match status" value="1"/>
</dbReference>
<evidence type="ECO:0000256" key="4">
    <source>
        <dbReference type="ARBA" id="ARBA00022490"/>
    </source>
</evidence>
<dbReference type="Gene3D" id="3.40.50.620">
    <property type="entry name" value="HUPs"/>
    <property type="match status" value="1"/>
</dbReference>
<dbReference type="SUPFAM" id="SSF47323">
    <property type="entry name" value="Anticodon-binding domain of a subclass of class I aminoacyl-tRNA synthetases"/>
    <property type="match status" value="1"/>
</dbReference>
<keyword evidence="7 12" id="KW-0547">Nucleotide-binding</keyword>
<dbReference type="CDD" id="cd07963">
    <property type="entry name" value="Anticodon_Ia_Cys"/>
    <property type="match status" value="1"/>
</dbReference>
<evidence type="ECO:0000256" key="3">
    <source>
        <dbReference type="ARBA" id="ARBA00011245"/>
    </source>
</evidence>
<feature type="binding site" evidence="12">
    <location>
        <position position="238"/>
    </location>
    <ligand>
        <name>Zn(2+)</name>
        <dbReference type="ChEBI" id="CHEBI:29105"/>
    </ligand>
</feature>
<evidence type="ECO:0000256" key="8">
    <source>
        <dbReference type="ARBA" id="ARBA00022833"/>
    </source>
</evidence>
<evidence type="ECO:0000256" key="7">
    <source>
        <dbReference type="ARBA" id="ARBA00022741"/>
    </source>
</evidence>
<evidence type="ECO:0000256" key="5">
    <source>
        <dbReference type="ARBA" id="ARBA00022598"/>
    </source>
</evidence>
<keyword evidence="15" id="KW-1185">Reference proteome</keyword>
<name>A0A3S4Z411_9NEIS</name>
<keyword evidence="8 12" id="KW-0862">Zinc</keyword>
<protein>
    <recommendedName>
        <fullName evidence="12">Cysteine--tRNA ligase</fullName>
        <ecNumber evidence="12">6.1.1.16</ecNumber>
    </recommendedName>
    <alternativeName>
        <fullName evidence="12">Cysteinyl-tRNA synthetase</fullName>
        <shortName evidence="12">CysRS</shortName>
    </alternativeName>
</protein>
<accession>A0A3S4Z411</accession>
<dbReference type="GO" id="GO:0005829">
    <property type="term" value="C:cytosol"/>
    <property type="evidence" value="ECO:0007669"/>
    <property type="project" value="TreeGrafter"/>
</dbReference>
<keyword evidence="6 12" id="KW-0479">Metal-binding</keyword>
<gene>
    <name evidence="12 14" type="primary">cysS</name>
    <name evidence="14" type="ORF">NCTC12742_00991</name>
</gene>
<dbReference type="NCBIfam" id="TIGR00435">
    <property type="entry name" value="cysS"/>
    <property type="match status" value="1"/>
</dbReference>
<keyword evidence="11 12" id="KW-0030">Aminoacyl-tRNA synthetase</keyword>
<evidence type="ECO:0000256" key="2">
    <source>
        <dbReference type="ARBA" id="ARBA00005594"/>
    </source>
</evidence>
<comment type="subunit">
    <text evidence="3 12">Monomer.</text>
</comment>
<dbReference type="EC" id="6.1.1.16" evidence="12"/>
<dbReference type="InterPro" id="IPR015273">
    <property type="entry name" value="Cys-tRNA-synt_Ia_DALR"/>
</dbReference>
<feature type="domain" description="Cysteinyl-tRNA synthetase class Ia DALR" evidence="13">
    <location>
        <begin position="356"/>
        <end position="411"/>
    </location>
</feature>
<dbReference type="Gene3D" id="1.20.120.1910">
    <property type="entry name" value="Cysteine-tRNA ligase, C-terminal anti-codon recognition domain"/>
    <property type="match status" value="1"/>
</dbReference>
<dbReference type="InterPro" id="IPR009080">
    <property type="entry name" value="tRNAsynth_Ia_anticodon-bd"/>
</dbReference>
<dbReference type="STRING" id="28091.SAMEA3174300_01615"/>
<dbReference type="Pfam" id="PF23493">
    <property type="entry name" value="CysS_C"/>
    <property type="match status" value="1"/>
</dbReference>
<keyword evidence="4 12" id="KW-0963">Cytoplasm</keyword>
<dbReference type="SUPFAM" id="SSF52374">
    <property type="entry name" value="Nucleotidylyl transferase"/>
    <property type="match status" value="1"/>
</dbReference>
<dbReference type="GO" id="GO:0008270">
    <property type="term" value="F:zinc ion binding"/>
    <property type="evidence" value="ECO:0007669"/>
    <property type="project" value="UniProtKB-UniRule"/>
</dbReference>
<dbReference type="GO" id="GO:0004817">
    <property type="term" value="F:cysteine-tRNA ligase activity"/>
    <property type="evidence" value="ECO:0007669"/>
    <property type="project" value="UniProtKB-UniRule"/>
</dbReference>
<feature type="short sequence motif" description="'HIGH' region" evidence="12">
    <location>
        <begin position="30"/>
        <end position="40"/>
    </location>
</feature>
<dbReference type="GO" id="GO:0006423">
    <property type="term" value="P:cysteinyl-tRNA aminoacylation"/>
    <property type="evidence" value="ECO:0007669"/>
    <property type="project" value="UniProtKB-UniRule"/>
</dbReference>
<dbReference type="RefSeq" id="WP_004283250.1">
    <property type="nucleotide sequence ID" value="NZ_CAUJRG010000007.1"/>
</dbReference>
<dbReference type="PRINTS" id="PR00983">
    <property type="entry name" value="TRNASYNTHCYS"/>
</dbReference>
<dbReference type="PANTHER" id="PTHR10890">
    <property type="entry name" value="CYSTEINYL-TRNA SYNTHETASE"/>
    <property type="match status" value="1"/>
</dbReference>
<dbReference type="FunFam" id="3.40.50.620:FF:000009">
    <property type="entry name" value="Cysteine--tRNA ligase"/>
    <property type="match status" value="1"/>
</dbReference>
<dbReference type="CDD" id="cd00672">
    <property type="entry name" value="CysRS_core"/>
    <property type="match status" value="1"/>
</dbReference>
<evidence type="ECO:0000256" key="1">
    <source>
        <dbReference type="ARBA" id="ARBA00004496"/>
    </source>
</evidence>
<dbReference type="EMBL" id="LR134533">
    <property type="protein sequence ID" value="VEJ51019.1"/>
    <property type="molecule type" value="Genomic_DNA"/>
</dbReference>
<feature type="binding site" evidence="12">
    <location>
        <position position="209"/>
    </location>
    <ligand>
        <name>Zn(2+)</name>
        <dbReference type="ChEBI" id="CHEBI:29105"/>
    </ligand>
</feature>
<evidence type="ECO:0000256" key="9">
    <source>
        <dbReference type="ARBA" id="ARBA00022840"/>
    </source>
</evidence>
<evidence type="ECO:0000256" key="11">
    <source>
        <dbReference type="ARBA" id="ARBA00023146"/>
    </source>
</evidence>
<sequence>MLNIYNTLTRQKEEFIPIDSKNVRMYVCGMTVYDYCHLGHARVMVVFDMIARWLRAQGYPLTYVRNITDIDDKIIARAAENGETIGELTERFIRAMNEDAAALGVIRPDVEPKATEHVQQMLGMIQRLIDNGKAYAADNGDVYYAVREFATYGQLSGKSLDDLRAGERVEVDGFKRDPLDFVLWKAAKPGEPAWESPWGQGRPGWHIECSAMSEELFGDTFDIHGGGADLQFPHHENEIAQSCGAHGGSCGHNRSGGKAIESHVKYWLHNGFIRVDNEKMSKSLGNFFTIREVLEKYDAEVVRFFILRAHYRSPLNYSDAHLNDAKGALTRLYTALKNTPPAEFAVNENANDYTRRFFAAMNDDFGTVEAIAVLFELANEVNKTNSNELAGCLKALGSIIGLLQRDPQEFLQGGSVSDGLSNEEIESLIEQRKQARAEKNWAESDRIRDLLNAENIILEDGAGGTTWRRG</sequence>
<comment type="subcellular location">
    <subcellularLocation>
        <location evidence="1 12">Cytoplasm</location>
    </subcellularLocation>
</comment>
<dbReference type="GO" id="GO:0005524">
    <property type="term" value="F:ATP binding"/>
    <property type="evidence" value="ECO:0007669"/>
    <property type="project" value="UniProtKB-UniRule"/>
</dbReference>
<dbReference type="SMART" id="SM00840">
    <property type="entry name" value="DALR_2"/>
    <property type="match status" value="1"/>
</dbReference>
<feature type="short sequence motif" description="'KMSKS' region" evidence="12">
    <location>
        <begin position="279"/>
        <end position="283"/>
    </location>
</feature>
<keyword evidence="5 12" id="KW-0436">Ligase</keyword>
<reference evidence="14 15" key="1">
    <citation type="submission" date="2018-12" db="EMBL/GenBank/DDBJ databases">
        <authorList>
            <consortium name="Pathogen Informatics"/>
        </authorList>
    </citation>
    <scope>NUCLEOTIDE SEQUENCE [LARGE SCALE GENOMIC DNA]</scope>
    <source>
        <strain evidence="14 15">NCTC12742</strain>
    </source>
</reference>
<dbReference type="InterPro" id="IPR032678">
    <property type="entry name" value="tRNA-synt_1_cat_dom"/>
</dbReference>
<dbReference type="HAMAP" id="MF_00041">
    <property type="entry name" value="Cys_tRNA_synth"/>
    <property type="match status" value="1"/>
</dbReference>
<dbReference type="InterPro" id="IPR024909">
    <property type="entry name" value="Cys-tRNA/MSH_ligase"/>
</dbReference>
<dbReference type="InterPro" id="IPR056411">
    <property type="entry name" value="CysS_C"/>
</dbReference>
<dbReference type="Pfam" id="PF09190">
    <property type="entry name" value="DALR_2"/>
    <property type="match status" value="1"/>
</dbReference>
<dbReference type="InterPro" id="IPR014729">
    <property type="entry name" value="Rossmann-like_a/b/a_fold"/>
</dbReference>
<dbReference type="Proteomes" id="UP000272771">
    <property type="component" value="Chromosome"/>
</dbReference>
<evidence type="ECO:0000256" key="12">
    <source>
        <dbReference type="HAMAP-Rule" id="MF_00041"/>
    </source>
</evidence>
<dbReference type="AlphaFoldDB" id="A0A3S4Z411"/>
<keyword evidence="9 12" id="KW-0067">ATP-binding</keyword>
<proteinExistence type="inferred from homology"/>
<organism evidence="14 15">
    <name type="scientific">Neisseria weaveri</name>
    <dbReference type="NCBI Taxonomy" id="28091"/>
    <lineage>
        <taxon>Bacteria</taxon>
        <taxon>Pseudomonadati</taxon>
        <taxon>Pseudomonadota</taxon>
        <taxon>Betaproteobacteria</taxon>
        <taxon>Neisseriales</taxon>
        <taxon>Neisseriaceae</taxon>
        <taxon>Neisseria</taxon>
    </lineage>
</organism>
<comment type="cofactor">
    <cofactor evidence="12">
        <name>Zn(2+)</name>
        <dbReference type="ChEBI" id="CHEBI:29105"/>
    </cofactor>
    <text evidence="12">Binds 1 zinc ion per subunit.</text>
</comment>
<keyword evidence="10 12" id="KW-0648">Protein biosynthesis</keyword>
<evidence type="ECO:0000256" key="6">
    <source>
        <dbReference type="ARBA" id="ARBA00022723"/>
    </source>
</evidence>
<comment type="similarity">
    <text evidence="2 12">Belongs to the class-I aminoacyl-tRNA synthetase family.</text>
</comment>
<evidence type="ECO:0000313" key="15">
    <source>
        <dbReference type="Proteomes" id="UP000272771"/>
    </source>
</evidence>
<dbReference type="PANTHER" id="PTHR10890:SF3">
    <property type="entry name" value="CYSTEINE--TRNA LIGASE, CYTOPLASMIC"/>
    <property type="match status" value="1"/>
</dbReference>
<evidence type="ECO:0000313" key="14">
    <source>
        <dbReference type="EMBL" id="VEJ51019.1"/>
    </source>
</evidence>
<feature type="binding site" evidence="12">
    <location>
        <position position="28"/>
    </location>
    <ligand>
        <name>Zn(2+)</name>
        <dbReference type="ChEBI" id="CHEBI:29105"/>
    </ligand>
</feature>
<dbReference type="OrthoDB" id="9815130at2"/>
<feature type="binding site" evidence="12">
    <location>
        <position position="234"/>
    </location>
    <ligand>
        <name>Zn(2+)</name>
        <dbReference type="ChEBI" id="CHEBI:29105"/>
    </ligand>
</feature>
<comment type="catalytic activity">
    <reaction evidence="12">
        <text>tRNA(Cys) + L-cysteine + ATP = L-cysteinyl-tRNA(Cys) + AMP + diphosphate</text>
        <dbReference type="Rhea" id="RHEA:17773"/>
        <dbReference type="Rhea" id="RHEA-COMP:9661"/>
        <dbReference type="Rhea" id="RHEA-COMP:9679"/>
        <dbReference type="ChEBI" id="CHEBI:30616"/>
        <dbReference type="ChEBI" id="CHEBI:33019"/>
        <dbReference type="ChEBI" id="CHEBI:35235"/>
        <dbReference type="ChEBI" id="CHEBI:78442"/>
        <dbReference type="ChEBI" id="CHEBI:78517"/>
        <dbReference type="ChEBI" id="CHEBI:456215"/>
        <dbReference type="EC" id="6.1.1.16"/>
    </reaction>
</comment>